<keyword evidence="3 5" id="KW-0863">Zinc-finger</keyword>
<dbReference type="InterPro" id="IPR036236">
    <property type="entry name" value="Znf_C2H2_sf"/>
</dbReference>
<dbReference type="GO" id="GO:0005667">
    <property type="term" value="C:transcription regulator complex"/>
    <property type="evidence" value="ECO:0007669"/>
    <property type="project" value="TreeGrafter"/>
</dbReference>
<evidence type="ECO:0000313" key="9">
    <source>
        <dbReference type="Proteomes" id="UP000636479"/>
    </source>
</evidence>
<organism evidence="8 9">
    <name type="scientific">Mycena indigotica</name>
    <dbReference type="NCBI Taxonomy" id="2126181"/>
    <lineage>
        <taxon>Eukaryota</taxon>
        <taxon>Fungi</taxon>
        <taxon>Dikarya</taxon>
        <taxon>Basidiomycota</taxon>
        <taxon>Agaricomycotina</taxon>
        <taxon>Agaricomycetes</taxon>
        <taxon>Agaricomycetidae</taxon>
        <taxon>Agaricales</taxon>
        <taxon>Marasmiineae</taxon>
        <taxon>Mycenaceae</taxon>
        <taxon>Mycena</taxon>
    </lineage>
</organism>
<dbReference type="Gene3D" id="3.30.160.60">
    <property type="entry name" value="Classic Zinc Finger"/>
    <property type="match status" value="2"/>
</dbReference>
<dbReference type="OrthoDB" id="6365676at2759"/>
<gene>
    <name evidence="8" type="ORF">MIND_00210100</name>
</gene>
<comment type="caution">
    <text evidence="8">The sequence shown here is derived from an EMBL/GenBank/DDBJ whole genome shotgun (WGS) entry which is preliminary data.</text>
</comment>
<keyword evidence="9" id="KW-1185">Reference proteome</keyword>
<dbReference type="GeneID" id="59341512"/>
<dbReference type="GO" id="GO:0008270">
    <property type="term" value="F:zinc ion binding"/>
    <property type="evidence" value="ECO:0007669"/>
    <property type="project" value="UniProtKB-KW"/>
</dbReference>
<dbReference type="PANTHER" id="PTHR14003:SF19">
    <property type="entry name" value="YY2 TRANSCRIPTION FACTOR"/>
    <property type="match status" value="1"/>
</dbReference>
<dbReference type="SMART" id="SM00355">
    <property type="entry name" value="ZnF_C2H2"/>
    <property type="match status" value="2"/>
</dbReference>
<dbReference type="GO" id="GO:0031519">
    <property type="term" value="C:PcG protein complex"/>
    <property type="evidence" value="ECO:0007669"/>
    <property type="project" value="TreeGrafter"/>
</dbReference>
<name>A0A8H6T578_9AGAR</name>
<proteinExistence type="predicted"/>
<accession>A0A8H6T578</accession>
<evidence type="ECO:0000256" key="3">
    <source>
        <dbReference type="ARBA" id="ARBA00022771"/>
    </source>
</evidence>
<evidence type="ECO:0000256" key="5">
    <source>
        <dbReference type="PROSITE-ProRule" id="PRU00042"/>
    </source>
</evidence>
<sequence>MPCSRPTGTGRTRRYRQQPQPHICPLCKKHFSTGGHLKRHVQIHSGQRNFPCTIPGCETRCSRADNLQQHIKTHSPSYVPRKAPKDLAFGFSSASSSSSTRDSPRPSTWSSYSQSSAEYSPPPTTPPSFTFPSSMPTRPVVQVPEIPGFPLLPLEPVELFRPKLLLVENSNITTQMQPSSAVETFLSATFPPYPHLELVHPIPRASQPRSTLLDLEDSVQYESVQTPATDPNLEPDFNAFQDLLAYPTFLASESSLAGNLEAMLVDHGWPHQFPMVDLANTSYPRHPGTNGNEMYQDFLG</sequence>
<dbReference type="RefSeq" id="XP_037224091.1">
    <property type="nucleotide sequence ID" value="XM_037358996.1"/>
</dbReference>
<dbReference type="Proteomes" id="UP000636479">
    <property type="component" value="Unassembled WGS sequence"/>
</dbReference>
<evidence type="ECO:0000313" key="8">
    <source>
        <dbReference type="EMBL" id="KAF7311983.1"/>
    </source>
</evidence>
<dbReference type="Pfam" id="PF00096">
    <property type="entry name" value="zf-C2H2"/>
    <property type="match status" value="2"/>
</dbReference>
<reference evidence="8" key="1">
    <citation type="submission" date="2020-05" db="EMBL/GenBank/DDBJ databases">
        <title>Mycena genomes resolve the evolution of fungal bioluminescence.</title>
        <authorList>
            <person name="Tsai I.J."/>
        </authorList>
    </citation>
    <scope>NUCLEOTIDE SEQUENCE</scope>
    <source>
        <strain evidence="8">171206Taipei</strain>
    </source>
</reference>
<dbReference type="PROSITE" id="PS50157">
    <property type="entry name" value="ZINC_FINGER_C2H2_2"/>
    <property type="match status" value="1"/>
</dbReference>
<feature type="domain" description="C2H2-type" evidence="7">
    <location>
        <begin position="22"/>
        <end position="49"/>
    </location>
</feature>
<keyword evidence="1" id="KW-0479">Metal-binding</keyword>
<evidence type="ECO:0000256" key="4">
    <source>
        <dbReference type="ARBA" id="ARBA00022833"/>
    </source>
</evidence>
<dbReference type="GO" id="GO:0000978">
    <property type="term" value="F:RNA polymerase II cis-regulatory region sequence-specific DNA binding"/>
    <property type="evidence" value="ECO:0007669"/>
    <property type="project" value="TreeGrafter"/>
</dbReference>
<evidence type="ECO:0000259" key="7">
    <source>
        <dbReference type="PROSITE" id="PS50157"/>
    </source>
</evidence>
<dbReference type="PANTHER" id="PTHR14003">
    <property type="entry name" value="TRANSCRIPTIONAL REPRESSOR PROTEIN YY"/>
    <property type="match status" value="1"/>
</dbReference>
<dbReference type="AlphaFoldDB" id="A0A8H6T578"/>
<feature type="region of interest" description="Disordered" evidence="6">
    <location>
        <begin position="90"/>
        <end position="133"/>
    </location>
</feature>
<dbReference type="SUPFAM" id="SSF57667">
    <property type="entry name" value="beta-beta-alpha zinc fingers"/>
    <property type="match status" value="1"/>
</dbReference>
<keyword evidence="4" id="KW-0862">Zinc</keyword>
<evidence type="ECO:0000256" key="6">
    <source>
        <dbReference type="SAM" id="MobiDB-lite"/>
    </source>
</evidence>
<evidence type="ECO:0000256" key="2">
    <source>
        <dbReference type="ARBA" id="ARBA00022737"/>
    </source>
</evidence>
<feature type="compositionally biased region" description="Low complexity" evidence="6">
    <location>
        <begin position="92"/>
        <end position="119"/>
    </location>
</feature>
<dbReference type="InterPro" id="IPR013087">
    <property type="entry name" value="Znf_C2H2_type"/>
</dbReference>
<evidence type="ECO:0000256" key="1">
    <source>
        <dbReference type="ARBA" id="ARBA00022723"/>
    </source>
</evidence>
<protein>
    <recommendedName>
        <fullName evidence="7">C2H2-type domain-containing protein</fullName>
    </recommendedName>
</protein>
<keyword evidence="2" id="KW-0677">Repeat</keyword>
<dbReference type="EMBL" id="JACAZF010000002">
    <property type="protein sequence ID" value="KAF7311983.1"/>
    <property type="molecule type" value="Genomic_DNA"/>
</dbReference>
<dbReference type="GO" id="GO:0000981">
    <property type="term" value="F:DNA-binding transcription factor activity, RNA polymerase II-specific"/>
    <property type="evidence" value="ECO:0007669"/>
    <property type="project" value="TreeGrafter"/>
</dbReference>
<dbReference type="GO" id="GO:0000785">
    <property type="term" value="C:chromatin"/>
    <property type="evidence" value="ECO:0007669"/>
    <property type="project" value="TreeGrafter"/>
</dbReference>
<dbReference type="PROSITE" id="PS00028">
    <property type="entry name" value="ZINC_FINGER_C2H2_1"/>
    <property type="match status" value="2"/>
</dbReference>